<evidence type="ECO:0000313" key="2">
    <source>
        <dbReference type="EMBL" id="KAL0522874.1"/>
    </source>
</evidence>
<dbReference type="AlphaFoldDB" id="A0AAW3BQ05"/>
<feature type="compositionally biased region" description="Pro residues" evidence="1">
    <location>
        <begin position="148"/>
        <end position="157"/>
    </location>
</feature>
<name>A0AAW3BQ05_9TRYP</name>
<evidence type="ECO:0000256" key="1">
    <source>
        <dbReference type="SAM" id="MobiDB-lite"/>
    </source>
</evidence>
<protein>
    <submittedName>
        <fullName evidence="2">Uncharacterized protein</fullName>
    </submittedName>
</protein>
<accession>A0AAW3BQ05</accession>
<reference evidence="2 3" key="1">
    <citation type="submission" date="2024-02" db="EMBL/GenBank/DDBJ databases">
        <title>FIRST GENOME SEQUENCES OF Leishmania (Viannia) shawi, Leishmania (Viannia) lindenbergi AND Leishmania (Viannia) utingensis.</title>
        <authorList>
            <person name="Resadore F."/>
            <person name="Custodio M.G.F."/>
            <person name="Boite M.C."/>
            <person name="Cupolillo E."/>
            <person name="Ferreira G.E.M."/>
        </authorList>
    </citation>
    <scope>NUCLEOTIDE SEQUENCE [LARGE SCALE GENOMIC DNA]</scope>
    <source>
        <strain evidence="2 3">MDAS/BR/1979/M5533</strain>
    </source>
</reference>
<feature type="region of interest" description="Disordered" evidence="1">
    <location>
        <begin position="139"/>
        <end position="187"/>
    </location>
</feature>
<evidence type="ECO:0000313" key="3">
    <source>
        <dbReference type="Proteomes" id="UP001501274"/>
    </source>
</evidence>
<organism evidence="2 3">
    <name type="scientific">Leishmania naiffi</name>
    <dbReference type="NCBI Taxonomy" id="5678"/>
    <lineage>
        <taxon>Eukaryota</taxon>
        <taxon>Discoba</taxon>
        <taxon>Euglenozoa</taxon>
        <taxon>Kinetoplastea</taxon>
        <taxon>Metakinetoplastina</taxon>
        <taxon>Trypanosomatida</taxon>
        <taxon>Trypanosomatidae</taxon>
        <taxon>Leishmaniinae</taxon>
        <taxon>Leishmania</taxon>
        <taxon>Leishmania naiffi species complex</taxon>
    </lineage>
</organism>
<dbReference type="EMBL" id="JBAMZN010000028">
    <property type="protein sequence ID" value="KAL0522874.1"/>
    <property type="molecule type" value="Genomic_DNA"/>
</dbReference>
<comment type="caution">
    <text evidence="2">The sequence shown here is derived from an EMBL/GenBank/DDBJ whole genome shotgun (WGS) entry which is preliminary data.</text>
</comment>
<dbReference type="Proteomes" id="UP001501274">
    <property type="component" value="Unassembled WGS sequence"/>
</dbReference>
<sequence>MNISGKHERTVAEVARRECALLTKLATANRRSSVYRHHLFFRRSRHAVQLARKCYNAANPKLQRCDERRQSAALLSAHRALTKAVEHCTAELAANRIDTIALCVAFIAILSRLGCCIGKTILLGGGAARLPELRPGAHACDPGAARGPQPPPGPPPAARQGSLGGVLRALRRRQRPGGDPDGRGAAL</sequence>
<gene>
    <name evidence="2" type="ORF">Q4I28_004796</name>
</gene>
<keyword evidence="3" id="KW-1185">Reference proteome</keyword>
<proteinExistence type="predicted"/>
<feature type="compositionally biased region" description="Basic and acidic residues" evidence="1">
    <location>
        <begin position="176"/>
        <end position="187"/>
    </location>
</feature>